<dbReference type="Pfam" id="PF01975">
    <property type="entry name" value="SurE"/>
    <property type="match status" value="1"/>
</dbReference>
<dbReference type="eggNOG" id="ENOG502QQ6E">
    <property type="taxonomic scope" value="Eukaryota"/>
</dbReference>
<dbReference type="Gene3D" id="3.40.1210.10">
    <property type="entry name" value="Survival protein SurE-like phosphatase/nucleotidase"/>
    <property type="match status" value="1"/>
</dbReference>
<dbReference type="InterPro" id="IPR002828">
    <property type="entry name" value="SurE-like_Pase/nucleotidase"/>
</dbReference>
<dbReference type="InterPro" id="IPR036523">
    <property type="entry name" value="SurE-like_sf"/>
</dbReference>
<evidence type="ECO:0000256" key="2">
    <source>
        <dbReference type="ARBA" id="ARBA00022723"/>
    </source>
</evidence>
<organism evidence="6 7">
    <name type="scientific">Eutrema salsugineum</name>
    <name type="common">Saltwater cress</name>
    <name type="synonym">Sisymbrium salsugineum</name>
    <dbReference type="NCBI Taxonomy" id="72664"/>
    <lineage>
        <taxon>Eukaryota</taxon>
        <taxon>Viridiplantae</taxon>
        <taxon>Streptophyta</taxon>
        <taxon>Embryophyta</taxon>
        <taxon>Tracheophyta</taxon>
        <taxon>Spermatophyta</taxon>
        <taxon>Magnoliopsida</taxon>
        <taxon>eudicotyledons</taxon>
        <taxon>Gunneridae</taxon>
        <taxon>Pentapetalae</taxon>
        <taxon>rosids</taxon>
        <taxon>malvids</taxon>
        <taxon>Brassicales</taxon>
        <taxon>Brassicaceae</taxon>
        <taxon>Eutremeae</taxon>
        <taxon>Eutrema</taxon>
    </lineage>
</organism>
<evidence type="ECO:0000256" key="4">
    <source>
        <dbReference type="SAM" id="MobiDB-lite"/>
    </source>
</evidence>
<evidence type="ECO:0000313" key="7">
    <source>
        <dbReference type="Proteomes" id="UP000030689"/>
    </source>
</evidence>
<dbReference type="GO" id="GO:0046872">
    <property type="term" value="F:metal ion binding"/>
    <property type="evidence" value="ECO:0007669"/>
    <property type="project" value="UniProtKB-KW"/>
</dbReference>
<keyword evidence="2" id="KW-0479">Metal-binding</keyword>
<evidence type="ECO:0000256" key="3">
    <source>
        <dbReference type="ARBA" id="ARBA00022801"/>
    </source>
</evidence>
<evidence type="ECO:0000256" key="1">
    <source>
        <dbReference type="ARBA" id="ARBA00011062"/>
    </source>
</evidence>
<keyword evidence="7" id="KW-1185">Reference proteome</keyword>
<reference evidence="6 7" key="1">
    <citation type="journal article" date="2013" name="Front. Plant Sci.">
        <title>The Reference Genome of the Halophytic Plant Eutrema salsugineum.</title>
        <authorList>
            <person name="Yang R."/>
            <person name="Jarvis D.E."/>
            <person name="Chen H."/>
            <person name="Beilstein M.A."/>
            <person name="Grimwood J."/>
            <person name="Jenkins J."/>
            <person name="Shu S."/>
            <person name="Prochnik S."/>
            <person name="Xin M."/>
            <person name="Ma C."/>
            <person name="Schmutz J."/>
            <person name="Wing R.A."/>
            <person name="Mitchell-Olds T."/>
            <person name="Schumaker K.S."/>
            <person name="Wang X."/>
        </authorList>
    </citation>
    <scope>NUCLEOTIDE SEQUENCE [LARGE SCALE GENOMIC DNA]</scope>
</reference>
<dbReference type="STRING" id="72664.V4KDM8"/>
<comment type="similarity">
    <text evidence="1">Belongs to the SurE nucleotidase family.</text>
</comment>
<dbReference type="InterPro" id="IPR030048">
    <property type="entry name" value="SurE"/>
</dbReference>
<dbReference type="OMA" id="HHMLYSG"/>
<dbReference type="GO" id="GO:0008252">
    <property type="term" value="F:nucleotidase activity"/>
    <property type="evidence" value="ECO:0007669"/>
    <property type="project" value="InterPro"/>
</dbReference>
<evidence type="ECO:0000313" key="6">
    <source>
        <dbReference type="EMBL" id="ESQ27897.1"/>
    </source>
</evidence>
<feature type="region of interest" description="Disordered" evidence="4">
    <location>
        <begin position="22"/>
        <end position="56"/>
    </location>
</feature>
<accession>V4KDM8</accession>
<dbReference type="SUPFAM" id="SSF64167">
    <property type="entry name" value="SurE-like"/>
    <property type="match status" value="1"/>
</dbReference>
<dbReference type="Gramene" id="ESQ27897">
    <property type="protein sequence ID" value="ESQ27897"/>
    <property type="gene ID" value="EUTSA_v10018692mg"/>
</dbReference>
<dbReference type="PANTHER" id="PTHR30457">
    <property type="entry name" value="5'-NUCLEOTIDASE SURE"/>
    <property type="match status" value="1"/>
</dbReference>
<name>V4KDM8_EUTSA</name>
<protein>
    <recommendedName>
        <fullName evidence="5">Survival protein SurE-like phosphatase/nucleotidase domain-containing protein</fullName>
    </recommendedName>
</protein>
<dbReference type="Proteomes" id="UP000030689">
    <property type="component" value="Unassembled WGS sequence"/>
</dbReference>
<dbReference type="PANTHER" id="PTHR30457:SF5">
    <property type="entry name" value="OS01G0709400 PROTEIN"/>
    <property type="match status" value="1"/>
</dbReference>
<proteinExistence type="inferred from homology"/>
<dbReference type="HAMAP" id="MF_00060">
    <property type="entry name" value="SurE"/>
    <property type="match status" value="1"/>
</dbReference>
<keyword evidence="3" id="KW-0378">Hydrolase</keyword>
<evidence type="ECO:0000259" key="5">
    <source>
        <dbReference type="Pfam" id="PF01975"/>
    </source>
</evidence>
<dbReference type="OrthoDB" id="202825at2759"/>
<dbReference type="AlphaFoldDB" id="V4KDM8"/>
<sequence length="388" mass="40749">MTSTSAKNNGLSAALVSNLQDVLSKRRGGSEEGTVSDGSAEEAPSTSDSVDVSAAEKEIDDSKPIVLVTNGDGIDSPGLVSLVEALVREGLYNVYVCAPQTDKSAAAHSTTPGETIAASSTNINGATAFEVSGTPVDCISLGLSGALFAWSKPILVISGINQGSSCGHQMFYSGAVAGAREALISGVPSLSISLNWKKDESQESDFKDAVGVCLPLINATIRDIEKGVFPKDCSLNIEIPTSPSSNKGFKVTKQSVWRQSPCWQAVSANRHPGAGNFMSNQQSLGAQLAQLGRDASAAGAARRFTTQKKSIVEIESVGVAGKTDSRVKKYFRLEFVTKEQELTDEDLDVKALEDGFVSVTPLPLCPKKDSEIQAAASEWISKALNADQ</sequence>
<gene>
    <name evidence="6" type="ORF">EUTSA_v10018692mg</name>
</gene>
<dbReference type="EMBL" id="KI517953">
    <property type="protein sequence ID" value="ESQ27897.1"/>
    <property type="molecule type" value="Genomic_DNA"/>
</dbReference>
<dbReference type="KEGG" id="eus:EUTSA_v10018692mg"/>
<feature type="domain" description="Survival protein SurE-like phosphatase/nucleotidase" evidence="5">
    <location>
        <begin position="66"/>
        <end position="258"/>
    </location>
</feature>